<dbReference type="PANTHER" id="PTHR11142:SF0">
    <property type="entry name" value="TRNA PSEUDOURIDINE SYNTHASE-LIKE 1"/>
    <property type="match status" value="1"/>
</dbReference>
<comment type="function">
    <text evidence="4">Formation of pseudouridine at positions 38, 39 and 40 in the anticodon stem and loop of transfer RNAs.</text>
</comment>
<evidence type="ECO:0000313" key="9">
    <source>
        <dbReference type="EMBL" id="QIZ20941.1"/>
    </source>
</evidence>
<evidence type="ECO:0000256" key="5">
    <source>
        <dbReference type="PIRSR" id="PIRSR001430-1"/>
    </source>
</evidence>
<dbReference type="GO" id="GO:0003723">
    <property type="term" value="F:RNA binding"/>
    <property type="evidence" value="ECO:0007669"/>
    <property type="project" value="InterPro"/>
</dbReference>
<comment type="catalytic activity">
    <reaction evidence="4 7">
        <text>uridine(38/39/40) in tRNA = pseudouridine(38/39/40) in tRNA</text>
        <dbReference type="Rhea" id="RHEA:22376"/>
        <dbReference type="Rhea" id="RHEA-COMP:10085"/>
        <dbReference type="Rhea" id="RHEA-COMP:10087"/>
        <dbReference type="ChEBI" id="CHEBI:65314"/>
        <dbReference type="ChEBI" id="CHEBI:65315"/>
        <dbReference type="EC" id="5.4.99.12"/>
    </reaction>
</comment>
<dbReference type="PIRSF" id="PIRSF001430">
    <property type="entry name" value="tRNA_psdUrid_synth"/>
    <property type="match status" value="1"/>
</dbReference>
<dbReference type="FunFam" id="3.30.70.580:FF:000001">
    <property type="entry name" value="tRNA pseudouridine synthase A"/>
    <property type="match status" value="1"/>
</dbReference>
<evidence type="ECO:0000256" key="3">
    <source>
        <dbReference type="ARBA" id="ARBA00023235"/>
    </source>
</evidence>
<sequence length="246" mass="28333">MFRYQVLIEYIGTNFVGWQIQSKGKSIQKEIQVKLSKFLKEKVVLIGSGRTDAGVHAIEQSAHFDCKKEIQNLDKLLKSINHFINDKGISVLAIKKKSLKFHARHSAKQRIYRYIIFNRLSKPSLEKERGWHIIKKLDIELMKKGAKKLLGTKDFSTFRASSCNAKSPIKTMKSVKIKSISGRIEIQFKSQSFLQQQVRSMVGSLKYLAENKWNLKKFEFVIKSKKRVLCAPPAPAEGLFLEKVIY</sequence>
<comment type="similarity">
    <text evidence="1 4 7">Belongs to the tRNA pseudouridine synthase TruA family.</text>
</comment>
<evidence type="ECO:0000256" key="4">
    <source>
        <dbReference type="HAMAP-Rule" id="MF_00171"/>
    </source>
</evidence>
<keyword evidence="2 4" id="KW-0819">tRNA processing</keyword>
<feature type="active site" description="Nucleophile" evidence="4 5">
    <location>
        <position position="52"/>
    </location>
</feature>
<dbReference type="InterPro" id="IPR001406">
    <property type="entry name" value="PsdUridine_synth_TruA"/>
</dbReference>
<dbReference type="AlphaFoldDB" id="A0A6H1Q2C6"/>
<dbReference type="Gene3D" id="3.30.70.660">
    <property type="entry name" value="Pseudouridine synthase I, catalytic domain, C-terminal subdomain"/>
    <property type="match status" value="1"/>
</dbReference>
<dbReference type="Proteomes" id="UP000501094">
    <property type="component" value="Chromosome"/>
</dbReference>
<dbReference type="Pfam" id="PF01416">
    <property type="entry name" value="PseudoU_synth_1"/>
    <property type="match status" value="2"/>
</dbReference>
<keyword evidence="3 4" id="KW-0413">Isomerase</keyword>
<dbReference type="RefSeq" id="WP_168606815.1">
    <property type="nucleotide sequence ID" value="NZ_CP038852.1"/>
</dbReference>
<reference evidence="9 10" key="1">
    <citation type="journal article" date="2020" name="Nat. Microbiol.">
        <title>Lysogenic host-virus interactions in SAR11 marine bacteria.</title>
        <authorList>
            <person name="Morris R.M."/>
            <person name="Cain K.R."/>
            <person name="Hvorecny K.L."/>
            <person name="Kollman J.M."/>
        </authorList>
    </citation>
    <scope>NUCLEOTIDE SEQUENCE [LARGE SCALE GENOMIC DNA]</scope>
    <source>
        <strain evidence="9 10">NP1</strain>
    </source>
</reference>
<protein>
    <recommendedName>
        <fullName evidence="4">tRNA pseudouridine synthase A</fullName>
        <ecNumber evidence="4">5.4.99.12</ecNumber>
    </recommendedName>
    <alternativeName>
        <fullName evidence="4">tRNA pseudouridine(38-40) synthase</fullName>
    </alternativeName>
    <alternativeName>
        <fullName evidence="4">tRNA pseudouridylate synthase I</fullName>
    </alternativeName>
    <alternativeName>
        <fullName evidence="4">tRNA-uridine isomerase I</fullName>
    </alternativeName>
</protein>
<comment type="subunit">
    <text evidence="4">Homodimer.</text>
</comment>
<dbReference type="InterPro" id="IPR020103">
    <property type="entry name" value="PsdUridine_synth_cat_dom_sf"/>
</dbReference>
<gene>
    <name evidence="4 9" type="primary">truA</name>
    <name evidence="9" type="ORF">E5R92_03990</name>
</gene>
<evidence type="ECO:0000256" key="1">
    <source>
        <dbReference type="ARBA" id="ARBA00009375"/>
    </source>
</evidence>
<proteinExistence type="inferred from homology"/>
<dbReference type="InterPro" id="IPR020095">
    <property type="entry name" value="PsdUridine_synth_TruA_C"/>
</dbReference>
<dbReference type="GO" id="GO:0031119">
    <property type="term" value="P:tRNA pseudouridine synthesis"/>
    <property type="evidence" value="ECO:0007669"/>
    <property type="project" value="UniProtKB-UniRule"/>
</dbReference>
<dbReference type="Gene3D" id="3.30.70.580">
    <property type="entry name" value="Pseudouridine synthase I, catalytic domain, N-terminal subdomain"/>
    <property type="match status" value="1"/>
</dbReference>
<dbReference type="CDD" id="cd02570">
    <property type="entry name" value="PseudoU_synth_EcTruA"/>
    <property type="match status" value="1"/>
</dbReference>
<dbReference type="InterPro" id="IPR020094">
    <property type="entry name" value="TruA/RsuA/RluB/E/F_N"/>
</dbReference>
<organism evidence="9 10">
    <name type="scientific">Candidatus Pelagibacter giovannonii</name>
    <dbReference type="NCBI Taxonomy" id="2563896"/>
    <lineage>
        <taxon>Bacteria</taxon>
        <taxon>Pseudomonadati</taxon>
        <taxon>Pseudomonadota</taxon>
        <taxon>Alphaproteobacteria</taxon>
        <taxon>Candidatus Pelagibacterales</taxon>
        <taxon>Candidatus Pelagibacteraceae</taxon>
        <taxon>Candidatus Pelagibacter</taxon>
    </lineage>
</organism>
<comment type="caution">
    <text evidence="4">Lacks conserved residue(s) required for the propagation of feature annotation.</text>
</comment>
<evidence type="ECO:0000256" key="7">
    <source>
        <dbReference type="RuleBase" id="RU003792"/>
    </source>
</evidence>
<keyword evidence="10" id="KW-1185">Reference proteome</keyword>
<name>A0A6H1Q2C6_9PROT</name>
<evidence type="ECO:0000313" key="10">
    <source>
        <dbReference type="Proteomes" id="UP000501094"/>
    </source>
</evidence>
<evidence type="ECO:0000259" key="8">
    <source>
        <dbReference type="Pfam" id="PF01416"/>
    </source>
</evidence>
<dbReference type="HAMAP" id="MF_00171">
    <property type="entry name" value="TruA"/>
    <property type="match status" value="1"/>
</dbReference>
<dbReference type="InterPro" id="IPR020097">
    <property type="entry name" value="PsdUridine_synth_TruA_a/b_dom"/>
</dbReference>
<dbReference type="PANTHER" id="PTHR11142">
    <property type="entry name" value="PSEUDOURIDYLATE SYNTHASE"/>
    <property type="match status" value="1"/>
</dbReference>
<dbReference type="SUPFAM" id="SSF55120">
    <property type="entry name" value="Pseudouridine synthase"/>
    <property type="match status" value="1"/>
</dbReference>
<dbReference type="NCBIfam" id="TIGR00071">
    <property type="entry name" value="hisT_truA"/>
    <property type="match status" value="1"/>
</dbReference>
<feature type="domain" description="Pseudouridine synthase I TruA alpha/beta" evidence="8">
    <location>
        <begin position="146"/>
        <end position="246"/>
    </location>
</feature>
<dbReference type="EC" id="5.4.99.12" evidence="4"/>
<dbReference type="KEGG" id="peg:E5R92_03990"/>
<feature type="binding site" evidence="4 6">
    <location>
        <position position="112"/>
    </location>
    <ligand>
        <name>substrate</name>
    </ligand>
</feature>
<dbReference type="GO" id="GO:0160147">
    <property type="term" value="F:tRNA pseudouridine(38-40) synthase activity"/>
    <property type="evidence" value="ECO:0007669"/>
    <property type="project" value="UniProtKB-EC"/>
</dbReference>
<feature type="domain" description="Pseudouridine synthase I TruA alpha/beta" evidence="8">
    <location>
        <begin position="8"/>
        <end position="104"/>
    </location>
</feature>
<evidence type="ECO:0000256" key="6">
    <source>
        <dbReference type="PIRSR" id="PIRSR001430-2"/>
    </source>
</evidence>
<evidence type="ECO:0000256" key="2">
    <source>
        <dbReference type="ARBA" id="ARBA00022694"/>
    </source>
</evidence>
<dbReference type="EMBL" id="CP038852">
    <property type="protein sequence ID" value="QIZ20941.1"/>
    <property type="molecule type" value="Genomic_DNA"/>
</dbReference>
<accession>A0A6H1Q2C6</accession>